<evidence type="ECO:0000256" key="1">
    <source>
        <dbReference type="ARBA" id="ARBA00022908"/>
    </source>
</evidence>
<keyword evidence="3" id="KW-0233">DNA recombination</keyword>
<dbReference type="InterPro" id="IPR013762">
    <property type="entry name" value="Integrase-like_cat_sf"/>
</dbReference>
<evidence type="ECO:0000256" key="5">
    <source>
        <dbReference type="SAM" id="MobiDB-lite"/>
    </source>
</evidence>
<keyword evidence="2 4" id="KW-0238">DNA-binding</keyword>
<dbReference type="InterPro" id="IPR011010">
    <property type="entry name" value="DNA_brk_join_enz"/>
</dbReference>
<feature type="compositionally biased region" description="Basic and acidic residues" evidence="5">
    <location>
        <begin position="26"/>
        <end position="36"/>
    </location>
</feature>
<dbReference type="InterPro" id="IPR004107">
    <property type="entry name" value="Integrase_SAM-like_N"/>
</dbReference>
<evidence type="ECO:0000256" key="4">
    <source>
        <dbReference type="PROSITE-ProRule" id="PRU01248"/>
    </source>
</evidence>
<keyword evidence="1" id="KW-0229">DNA integration</keyword>
<dbReference type="Pfam" id="PF14659">
    <property type="entry name" value="Phage_int_SAM_3"/>
    <property type="match status" value="1"/>
</dbReference>
<dbReference type="CDD" id="cd01189">
    <property type="entry name" value="INT_ICEBs1_C_like"/>
    <property type="match status" value="1"/>
</dbReference>
<dbReference type="Pfam" id="PF00589">
    <property type="entry name" value="Phage_integrase"/>
    <property type="match status" value="1"/>
</dbReference>
<evidence type="ECO:0000259" key="6">
    <source>
        <dbReference type="PROSITE" id="PS51898"/>
    </source>
</evidence>
<dbReference type="PROSITE" id="PS51898">
    <property type="entry name" value="TYR_RECOMBINASE"/>
    <property type="match status" value="1"/>
</dbReference>
<dbReference type="InterPro" id="IPR050090">
    <property type="entry name" value="Tyrosine_recombinase_XerCD"/>
</dbReference>
<dbReference type="PANTHER" id="PTHR30349:SF91">
    <property type="entry name" value="INTA PROTEIN"/>
    <property type="match status" value="1"/>
</dbReference>
<dbReference type="GO" id="GO:0003677">
    <property type="term" value="F:DNA binding"/>
    <property type="evidence" value="ECO:0007669"/>
    <property type="project" value="UniProtKB-UniRule"/>
</dbReference>
<feature type="domain" description="Tyr recombinase" evidence="6">
    <location>
        <begin position="239"/>
        <end position="438"/>
    </location>
</feature>
<evidence type="ECO:0000313" key="8">
    <source>
        <dbReference type="EMBL" id="RFS84137.1"/>
    </source>
</evidence>
<comment type="caution">
    <text evidence="8">The sequence shown here is derived from an EMBL/GenBank/DDBJ whole genome shotgun (WGS) entry which is preliminary data.</text>
</comment>
<dbReference type="InterPro" id="IPR010998">
    <property type="entry name" value="Integrase_recombinase_N"/>
</dbReference>
<dbReference type="RefSeq" id="WP_117400824.1">
    <property type="nucleotide sequence ID" value="NZ_QVNQ01000005.1"/>
</dbReference>
<gene>
    <name evidence="8" type="ORF">D0T12_18435</name>
</gene>
<reference evidence="8 9" key="1">
    <citation type="submission" date="2018-08" db="EMBL/GenBank/DDBJ databases">
        <title>Actinomadura spongicola sp. nov., isolated from marine sponge Leucetta chagosensis.</title>
        <authorList>
            <person name="Li L."/>
            <person name="Lin H.W."/>
        </authorList>
    </citation>
    <scope>NUCLEOTIDE SEQUENCE [LARGE SCALE GENOMIC DNA]</scope>
    <source>
        <strain evidence="8 9">LHW52907</strain>
    </source>
</reference>
<dbReference type="GO" id="GO:0006310">
    <property type="term" value="P:DNA recombination"/>
    <property type="evidence" value="ECO:0007669"/>
    <property type="project" value="UniProtKB-KW"/>
</dbReference>
<proteinExistence type="predicted"/>
<organism evidence="8 9">
    <name type="scientific">Actinomadura spongiicola</name>
    <dbReference type="NCBI Taxonomy" id="2303421"/>
    <lineage>
        <taxon>Bacteria</taxon>
        <taxon>Bacillati</taxon>
        <taxon>Actinomycetota</taxon>
        <taxon>Actinomycetes</taxon>
        <taxon>Streptosporangiales</taxon>
        <taxon>Thermomonosporaceae</taxon>
        <taxon>Actinomadura</taxon>
    </lineage>
</organism>
<dbReference type="InterPro" id="IPR044068">
    <property type="entry name" value="CB"/>
</dbReference>
<evidence type="ECO:0000259" key="7">
    <source>
        <dbReference type="PROSITE" id="PS51900"/>
    </source>
</evidence>
<dbReference type="PANTHER" id="PTHR30349">
    <property type="entry name" value="PHAGE INTEGRASE-RELATED"/>
    <property type="match status" value="1"/>
</dbReference>
<dbReference type="OrthoDB" id="3175606at2"/>
<evidence type="ECO:0000256" key="2">
    <source>
        <dbReference type="ARBA" id="ARBA00023125"/>
    </source>
</evidence>
<dbReference type="Proteomes" id="UP000262882">
    <property type="component" value="Unassembled WGS sequence"/>
</dbReference>
<protein>
    <submittedName>
        <fullName evidence="8">Site-specific integrase</fullName>
    </submittedName>
</protein>
<dbReference type="InterPro" id="IPR002104">
    <property type="entry name" value="Integrase_catalytic"/>
</dbReference>
<dbReference type="GO" id="GO:0015074">
    <property type="term" value="P:DNA integration"/>
    <property type="evidence" value="ECO:0007669"/>
    <property type="project" value="UniProtKB-KW"/>
</dbReference>
<keyword evidence="9" id="KW-1185">Reference proteome</keyword>
<feature type="region of interest" description="Disordered" evidence="5">
    <location>
        <begin position="1"/>
        <end position="44"/>
    </location>
</feature>
<dbReference type="PROSITE" id="PS51900">
    <property type="entry name" value="CB"/>
    <property type="match status" value="1"/>
</dbReference>
<dbReference type="Gene3D" id="1.10.443.10">
    <property type="entry name" value="Intergrase catalytic core"/>
    <property type="match status" value="1"/>
</dbReference>
<feature type="domain" description="Core-binding (CB)" evidence="7">
    <location>
        <begin position="104"/>
        <end position="218"/>
    </location>
</feature>
<sequence length="453" mass="51590">MAKTALATPDDPDEPGRAPKSSRRTNPKDTELGKEARARKRSRANGEGSIFPYRNGWACYVWVTTPAGDRRRKWRYGQSRDAVHDKYVKLLAEAADGPITTTIPTLDQHVAYWLAEAVIEPDYAPLTISTYETHTRLHIRPYLGSKRLDRLTIRDVRSWINKLRTTCQCCKQGKDAARRPAKRRCCALEKRKCCKQVLSERSVQDVLGCLRSVLSNAVTEEIISKNVATKLKLPRPRRTRVKPWSVKDASRFLEATREAGEALYAAFVLTLILGLRKGEVLGLTWEQVDLDAGELWVGEQLQRVRRQLLRRQVKTEASENGLPIPAICIAALRQRKEEQDADREQFADRWTETGLVFTTRYGTPIEPRNFNRSFDRWIEHLSLPRITVHGTRKTCATLLAALDVHPRIAMRILRHSKIAVTMEIYTEATDDDTREALRKLGSCLDGRPADGTR</sequence>
<evidence type="ECO:0000313" key="9">
    <source>
        <dbReference type="Proteomes" id="UP000262882"/>
    </source>
</evidence>
<accession>A0A372GFK2</accession>
<evidence type="ECO:0000256" key="3">
    <source>
        <dbReference type="ARBA" id="ARBA00023172"/>
    </source>
</evidence>
<dbReference type="SUPFAM" id="SSF56349">
    <property type="entry name" value="DNA breaking-rejoining enzymes"/>
    <property type="match status" value="1"/>
</dbReference>
<dbReference type="EMBL" id="QVNQ01000005">
    <property type="protein sequence ID" value="RFS84137.1"/>
    <property type="molecule type" value="Genomic_DNA"/>
</dbReference>
<name>A0A372GFK2_9ACTN</name>
<dbReference type="Gene3D" id="1.10.150.130">
    <property type="match status" value="1"/>
</dbReference>
<dbReference type="AlphaFoldDB" id="A0A372GFK2"/>